<proteinExistence type="predicted"/>
<accession>A0ABU0VWW1</accession>
<evidence type="ECO:0000259" key="1">
    <source>
        <dbReference type="Pfam" id="PF08447"/>
    </source>
</evidence>
<evidence type="ECO:0000313" key="3">
    <source>
        <dbReference type="Proteomes" id="UP001239680"/>
    </source>
</evidence>
<sequence length="417" mass="45835">MQRAATEISPGSGRELTVPADGLIYSRTDPSSLMLSANTLFRQLAGYDLPELRGAPHNIIRHPDMPRGFFHQFWSLLKSGEPAVGYVKNRSKDGSYYWILACAIVCDGGYFSIRIRASSPLFSAVRDEYAALRRRELAEELTPAQSAEILLARLAELGFDSYHSFMAQAIADEIRARNQALGRLDDADGDYLSKLVSLLVDAQKVQTRLVAQFQALMLLPVNMRLIAARLEPQGGPISQISMNYKTASDEIAGRLSSFVSGEANLSLRMAAGVRRSLVLTHCARLQAEVVARGNNEDEALNEAERRNESRILHDVAQSCGRQAQDALIQAGRIALDLTDAANDVRRMVLGLDTIRILGRVESRRDLMSESSMSATIDQIDKVQGQISVSLKELNDLTSAIHAQLSMLQRPLVAVAAE</sequence>
<dbReference type="InterPro" id="IPR000014">
    <property type="entry name" value="PAS"/>
</dbReference>
<keyword evidence="3" id="KW-1185">Reference proteome</keyword>
<dbReference type="Pfam" id="PF08447">
    <property type="entry name" value="PAS_3"/>
    <property type="match status" value="1"/>
</dbReference>
<evidence type="ECO:0000313" key="2">
    <source>
        <dbReference type="EMBL" id="MDQ2066213.1"/>
    </source>
</evidence>
<comment type="caution">
    <text evidence="2">The sequence shown here is derived from an EMBL/GenBank/DDBJ whole genome shotgun (WGS) entry which is preliminary data.</text>
</comment>
<dbReference type="Proteomes" id="UP001239680">
    <property type="component" value="Unassembled WGS sequence"/>
</dbReference>
<organism evidence="2 3">
    <name type="scientific">Pseudogemmobacter lacusdianii</name>
    <dbReference type="NCBI Taxonomy" id="3069608"/>
    <lineage>
        <taxon>Bacteria</taxon>
        <taxon>Pseudomonadati</taxon>
        <taxon>Pseudomonadota</taxon>
        <taxon>Alphaproteobacteria</taxon>
        <taxon>Rhodobacterales</taxon>
        <taxon>Paracoccaceae</taxon>
        <taxon>Pseudogemmobacter</taxon>
    </lineage>
</organism>
<gene>
    <name evidence="2" type="ORF">Q9295_07505</name>
</gene>
<dbReference type="InterPro" id="IPR013655">
    <property type="entry name" value="PAS_fold_3"/>
</dbReference>
<dbReference type="InterPro" id="IPR035965">
    <property type="entry name" value="PAS-like_dom_sf"/>
</dbReference>
<dbReference type="Gene3D" id="3.30.450.20">
    <property type="entry name" value="PAS domain"/>
    <property type="match status" value="1"/>
</dbReference>
<dbReference type="CDD" id="cd00130">
    <property type="entry name" value="PAS"/>
    <property type="match status" value="1"/>
</dbReference>
<protein>
    <submittedName>
        <fullName evidence="2">PAS domain-containing protein</fullName>
    </submittedName>
</protein>
<dbReference type="RefSeq" id="WP_306679915.1">
    <property type="nucleotide sequence ID" value="NZ_JAVDBT010000006.1"/>
</dbReference>
<dbReference type="EMBL" id="JAVDBT010000006">
    <property type="protein sequence ID" value="MDQ2066213.1"/>
    <property type="molecule type" value="Genomic_DNA"/>
</dbReference>
<name>A0ABU0VWW1_9RHOB</name>
<dbReference type="SUPFAM" id="SSF55785">
    <property type="entry name" value="PYP-like sensor domain (PAS domain)"/>
    <property type="match status" value="1"/>
</dbReference>
<reference evidence="2 3" key="1">
    <citation type="submission" date="2023-08" db="EMBL/GenBank/DDBJ databases">
        <title>Characterization of two Paracoccaceae strains isolated from Phycosphere and proposal of Xinfangfangia lacusdiani sp. nov.</title>
        <authorList>
            <person name="Deng Y."/>
            <person name="Zhang Y.Q."/>
        </authorList>
    </citation>
    <scope>NUCLEOTIDE SEQUENCE [LARGE SCALE GENOMIC DNA]</scope>
    <source>
        <strain evidence="2 3">CPCC 101601</strain>
    </source>
</reference>
<feature type="domain" description="PAS fold-3" evidence="1">
    <location>
        <begin position="36"/>
        <end position="105"/>
    </location>
</feature>